<evidence type="ECO:0000313" key="2">
    <source>
        <dbReference type="Proteomes" id="UP000005087"/>
    </source>
</evidence>
<dbReference type="HOGENOM" id="CLU_1353702_0_0_11"/>
<dbReference type="OrthoDB" id="3619815at2"/>
<evidence type="ECO:0000313" key="1">
    <source>
        <dbReference type="EMBL" id="EIE97352.1"/>
    </source>
</evidence>
<organism evidence="1 2">
    <name type="scientific">Saccharomonospora glauca K62</name>
    <dbReference type="NCBI Taxonomy" id="928724"/>
    <lineage>
        <taxon>Bacteria</taxon>
        <taxon>Bacillati</taxon>
        <taxon>Actinomycetota</taxon>
        <taxon>Actinomycetes</taxon>
        <taxon>Pseudonocardiales</taxon>
        <taxon>Pseudonocardiaceae</taxon>
        <taxon>Saccharomonospora</taxon>
    </lineage>
</organism>
<proteinExistence type="predicted"/>
<protein>
    <submittedName>
        <fullName evidence="1">Uncharacterized protein</fullName>
    </submittedName>
</protein>
<gene>
    <name evidence="1" type="ORF">SacglDRAFT_00397</name>
</gene>
<sequence>MVETTGEKLLPNDGDSGMQLCPVVQLDLASAKTLADQVSIIQDLRSVSEYCDRLFEILREPEDRQDSVAMQAYWTAALVSYWRCFNTGKRFGLTEEDVKALPYKGEVVEYHRWLGDMRNKNVAHSVNPFEMVKVGAVLSPDGVNPREVQGTGVFSARYVSVDEGGVQQLASLARGLAELVSKRAETQQEVVLEEARKMEFDRLRRMPQLGGTIPSSEDAARARK</sequence>
<dbReference type="EMBL" id="CM001484">
    <property type="protein sequence ID" value="EIE97352.1"/>
    <property type="molecule type" value="Genomic_DNA"/>
</dbReference>
<dbReference type="AlphaFoldDB" id="I1CXC8"/>
<dbReference type="RefSeq" id="WP_005461277.1">
    <property type="nucleotide sequence ID" value="NZ_CM001484.1"/>
</dbReference>
<keyword evidence="2" id="KW-1185">Reference proteome</keyword>
<dbReference type="eggNOG" id="ENOG50340X4">
    <property type="taxonomic scope" value="Bacteria"/>
</dbReference>
<reference evidence="1 2" key="1">
    <citation type="submission" date="2011-09" db="EMBL/GenBank/DDBJ databases">
        <authorList>
            <consortium name="US DOE Joint Genome Institute (JGI-PGF)"/>
            <person name="Lucas S."/>
            <person name="Han J."/>
            <person name="Lapidus A."/>
            <person name="Cheng J.-F."/>
            <person name="Goodwin L."/>
            <person name="Pitluck S."/>
            <person name="Peters L."/>
            <person name="Land M.L."/>
            <person name="Hauser L."/>
            <person name="Brambilla E."/>
            <person name="Klenk H.-P."/>
            <person name="Woyke T.J."/>
        </authorList>
    </citation>
    <scope>NUCLEOTIDE SEQUENCE [LARGE SCALE GENOMIC DNA]</scope>
    <source>
        <strain evidence="1 2">K62</strain>
    </source>
</reference>
<reference evidence="2" key="2">
    <citation type="submission" date="2012-01" db="EMBL/GenBank/DDBJ databases">
        <title>Noncontiguous Finished sequence of chromosome of Saccharomonospora glauca K62.</title>
        <authorList>
            <consortium name="US DOE Joint Genome Institute"/>
            <person name="Lucas S."/>
            <person name="Han J."/>
            <person name="Lapidus A."/>
            <person name="Cheng J.-F."/>
            <person name="Goodwin L."/>
            <person name="Pitluck S."/>
            <person name="Peters L."/>
            <person name="Mikhailova N."/>
            <person name="Held B."/>
            <person name="Detter J.C."/>
            <person name="Han C."/>
            <person name="Tapia R."/>
            <person name="Land M."/>
            <person name="Hauser L."/>
            <person name="Kyrpides N."/>
            <person name="Ivanova N."/>
            <person name="Pagani I."/>
            <person name="Brambilla E.-M."/>
            <person name="Klenk H.-P."/>
            <person name="Woyke T."/>
        </authorList>
    </citation>
    <scope>NUCLEOTIDE SEQUENCE [LARGE SCALE GENOMIC DNA]</scope>
    <source>
        <strain evidence="2">K62</strain>
    </source>
</reference>
<name>I1CXC8_9PSEU</name>
<dbReference type="Proteomes" id="UP000005087">
    <property type="component" value="Chromosome"/>
</dbReference>
<accession>I1CXC8</accession>